<evidence type="ECO:0000256" key="7">
    <source>
        <dbReference type="ARBA" id="ARBA00022777"/>
    </source>
</evidence>
<reference evidence="16" key="1">
    <citation type="journal article" date="2020" name="mSystems">
        <title>Genome- and Community-Level Interaction Insights into Carbon Utilization and Element Cycling Functions of Hydrothermarchaeota in Hydrothermal Sediment.</title>
        <authorList>
            <person name="Zhou Z."/>
            <person name="Liu Y."/>
            <person name="Xu W."/>
            <person name="Pan J."/>
            <person name="Luo Z.H."/>
            <person name="Li M."/>
        </authorList>
    </citation>
    <scope>NUCLEOTIDE SEQUENCE</scope>
    <source>
        <strain evidence="16">SpSt-629</strain>
    </source>
</reference>
<dbReference type="NCBIfam" id="TIGR01064">
    <property type="entry name" value="pyruv_kin"/>
    <property type="match status" value="1"/>
</dbReference>
<dbReference type="InterPro" id="IPR040442">
    <property type="entry name" value="Pyrv_kinase-like_dom_sf"/>
</dbReference>
<keyword evidence="4 13" id="KW-0808">Transferase</keyword>
<dbReference type="SUPFAM" id="SSF50800">
    <property type="entry name" value="PK beta-barrel domain-like"/>
    <property type="match status" value="1"/>
</dbReference>
<name>A0A832EQQ3_9CREN</name>
<dbReference type="Gene3D" id="3.40.1380.20">
    <property type="entry name" value="Pyruvate kinase, C-terminal domain"/>
    <property type="match status" value="1"/>
</dbReference>
<evidence type="ECO:0000256" key="4">
    <source>
        <dbReference type="ARBA" id="ARBA00022679"/>
    </source>
</evidence>
<comment type="similarity">
    <text evidence="2 13">Belongs to the pyruvate kinase family.</text>
</comment>
<sequence>MFVKKIASLGPSSNSYEIIRSMVEFGVDGFRINFAHGDPNEWKMRIEYVRKAEAELGKPLPIIGDIQGPSIRIGEVSNPIVLKKGDTVRFILGSTPSNANTVPILAKKFFDIIEVGDIVIMDDGRTRLRVIDRGSNYVDVVALTESVIKSRKTLTIQAKEIDMPILSDRDLMCIKFTVENDIDYIGLSYVRKAEDIENVRDILKRYGRSDIGIIAKIETKNAVKNLDDIIEVSDVVLVARGDLGMNFGLEEIHHLQKLVVDKCLKKRIPVIVATQLLESMMENTVPTRAEVVDVSIAIEMGVDALMLTGETSAGKHPLEAVKWLKKIVDFVERHIHKSINEASSKAREGLEDLRLRFTKGVLELAEDIEAKLFVFSMYGNTAKRISTLRPRIPVYVASPDIHVLRKLSILWGLNLLHVEAKSYEEGMQKMLKKAIENSLVSYGELAVLTYGLREPKQRVEILRIGS</sequence>
<evidence type="ECO:0000256" key="11">
    <source>
        <dbReference type="ARBA" id="ARBA00023317"/>
    </source>
</evidence>
<evidence type="ECO:0000256" key="12">
    <source>
        <dbReference type="NCBIfam" id="TIGR01064"/>
    </source>
</evidence>
<evidence type="ECO:0000313" key="16">
    <source>
        <dbReference type="EMBL" id="HFQ79659.1"/>
    </source>
</evidence>
<comment type="pathway">
    <text evidence="1 13">Carbohydrate degradation; glycolysis; pyruvate from D-glyceraldehyde 3-phosphate: step 5/5.</text>
</comment>
<dbReference type="InterPro" id="IPR015813">
    <property type="entry name" value="Pyrv/PenolPyrv_kinase-like_dom"/>
</dbReference>
<evidence type="ECO:0000259" key="15">
    <source>
        <dbReference type="Pfam" id="PF02887"/>
    </source>
</evidence>
<keyword evidence="9 13" id="KW-0460">Magnesium</keyword>
<evidence type="ECO:0000256" key="2">
    <source>
        <dbReference type="ARBA" id="ARBA00008663"/>
    </source>
</evidence>
<accession>A0A832EQQ3</accession>
<evidence type="ECO:0000256" key="13">
    <source>
        <dbReference type="RuleBase" id="RU000504"/>
    </source>
</evidence>
<keyword evidence="10 13" id="KW-0324">Glycolysis</keyword>
<evidence type="ECO:0000259" key="14">
    <source>
        <dbReference type="Pfam" id="PF00224"/>
    </source>
</evidence>
<dbReference type="SUPFAM" id="SSF51621">
    <property type="entry name" value="Phosphoenolpyruvate/pyruvate domain"/>
    <property type="match status" value="1"/>
</dbReference>
<dbReference type="EC" id="2.7.1.40" evidence="3 12"/>
<dbReference type="SUPFAM" id="SSF52935">
    <property type="entry name" value="PK C-terminal domain-like"/>
    <property type="match status" value="1"/>
</dbReference>
<dbReference type="Gene3D" id="3.20.20.60">
    <property type="entry name" value="Phosphoenolpyruvate-binding domains"/>
    <property type="match status" value="1"/>
</dbReference>
<feature type="domain" description="Pyruvate kinase barrel" evidence="14">
    <location>
        <begin position="4"/>
        <end position="321"/>
    </location>
</feature>
<keyword evidence="8" id="KW-0067">ATP-binding</keyword>
<dbReference type="Gene3D" id="2.40.33.10">
    <property type="entry name" value="PK beta-barrel domain-like"/>
    <property type="match status" value="1"/>
</dbReference>
<dbReference type="GO" id="GO:0000287">
    <property type="term" value="F:magnesium ion binding"/>
    <property type="evidence" value="ECO:0007669"/>
    <property type="project" value="UniProtKB-UniRule"/>
</dbReference>
<evidence type="ECO:0000256" key="5">
    <source>
        <dbReference type="ARBA" id="ARBA00022723"/>
    </source>
</evidence>
<dbReference type="InterPro" id="IPR015795">
    <property type="entry name" value="Pyrv_Knase_C"/>
</dbReference>
<protein>
    <recommendedName>
        <fullName evidence="3 12">Pyruvate kinase</fullName>
        <ecNumber evidence="3 12">2.7.1.40</ecNumber>
    </recommendedName>
</protein>
<dbReference type="GO" id="GO:0030955">
    <property type="term" value="F:potassium ion binding"/>
    <property type="evidence" value="ECO:0007669"/>
    <property type="project" value="UniProtKB-UniRule"/>
</dbReference>
<keyword evidence="11 16" id="KW-0670">Pyruvate</keyword>
<dbReference type="InterPro" id="IPR001697">
    <property type="entry name" value="Pyr_Knase"/>
</dbReference>
<keyword evidence="5" id="KW-0479">Metal-binding</keyword>
<dbReference type="PANTHER" id="PTHR11817">
    <property type="entry name" value="PYRUVATE KINASE"/>
    <property type="match status" value="1"/>
</dbReference>
<evidence type="ECO:0000256" key="1">
    <source>
        <dbReference type="ARBA" id="ARBA00004997"/>
    </source>
</evidence>
<keyword evidence="7 13" id="KW-0418">Kinase</keyword>
<keyword evidence="6" id="KW-0547">Nucleotide-binding</keyword>
<dbReference type="Pfam" id="PF00224">
    <property type="entry name" value="PK"/>
    <property type="match status" value="1"/>
</dbReference>
<dbReference type="InterPro" id="IPR011037">
    <property type="entry name" value="Pyrv_Knase-like_insert_dom_sf"/>
</dbReference>
<evidence type="ECO:0000256" key="6">
    <source>
        <dbReference type="ARBA" id="ARBA00022741"/>
    </source>
</evidence>
<evidence type="ECO:0000256" key="8">
    <source>
        <dbReference type="ARBA" id="ARBA00022840"/>
    </source>
</evidence>
<gene>
    <name evidence="16" type="primary">pyk</name>
    <name evidence="16" type="ORF">ENT99_08210</name>
</gene>
<feature type="domain" description="Pyruvate kinase C-terminal" evidence="15">
    <location>
        <begin position="361"/>
        <end position="462"/>
    </location>
</feature>
<dbReference type="PRINTS" id="PR01050">
    <property type="entry name" value="PYRUVTKNASE"/>
</dbReference>
<dbReference type="EMBL" id="DTAU01000152">
    <property type="protein sequence ID" value="HFQ79659.1"/>
    <property type="molecule type" value="Genomic_DNA"/>
</dbReference>
<comment type="caution">
    <text evidence="16">The sequence shown here is derived from an EMBL/GenBank/DDBJ whole genome shotgun (WGS) entry which is preliminary data.</text>
</comment>
<organism evidence="16">
    <name type="scientific">Ignisphaera aggregans</name>
    <dbReference type="NCBI Taxonomy" id="334771"/>
    <lineage>
        <taxon>Archaea</taxon>
        <taxon>Thermoproteota</taxon>
        <taxon>Thermoprotei</taxon>
        <taxon>Desulfurococcales</taxon>
        <taxon>Desulfurococcaceae</taxon>
        <taxon>Ignisphaera</taxon>
    </lineage>
</organism>
<evidence type="ECO:0000256" key="3">
    <source>
        <dbReference type="ARBA" id="ARBA00012142"/>
    </source>
</evidence>
<evidence type="ECO:0000256" key="9">
    <source>
        <dbReference type="ARBA" id="ARBA00022842"/>
    </source>
</evidence>
<dbReference type="AlphaFoldDB" id="A0A832EQQ3"/>
<dbReference type="InterPro" id="IPR015793">
    <property type="entry name" value="Pyrv_Knase_brl"/>
</dbReference>
<dbReference type="GO" id="GO:0016301">
    <property type="term" value="F:kinase activity"/>
    <property type="evidence" value="ECO:0007669"/>
    <property type="project" value="UniProtKB-KW"/>
</dbReference>
<proteinExistence type="inferred from homology"/>
<dbReference type="GO" id="GO:0004743">
    <property type="term" value="F:pyruvate kinase activity"/>
    <property type="evidence" value="ECO:0007669"/>
    <property type="project" value="UniProtKB-UniRule"/>
</dbReference>
<dbReference type="InterPro" id="IPR015806">
    <property type="entry name" value="Pyrv_Knase_insert_dom_sf"/>
</dbReference>
<evidence type="ECO:0000256" key="10">
    <source>
        <dbReference type="ARBA" id="ARBA00023152"/>
    </source>
</evidence>
<comment type="catalytic activity">
    <reaction evidence="13">
        <text>pyruvate + ATP = phosphoenolpyruvate + ADP + H(+)</text>
        <dbReference type="Rhea" id="RHEA:18157"/>
        <dbReference type="ChEBI" id="CHEBI:15361"/>
        <dbReference type="ChEBI" id="CHEBI:15378"/>
        <dbReference type="ChEBI" id="CHEBI:30616"/>
        <dbReference type="ChEBI" id="CHEBI:58702"/>
        <dbReference type="ChEBI" id="CHEBI:456216"/>
        <dbReference type="EC" id="2.7.1.40"/>
    </reaction>
</comment>
<dbReference type="GO" id="GO:0005524">
    <property type="term" value="F:ATP binding"/>
    <property type="evidence" value="ECO:0007669"/>
    <property type="project" value="UniProtKB-KW"/>
</dbReference>
<dbReference type="UniPathway" id="UPA00109">
    <property type="reaction ID" value="UER00188"/>
</dbReference>
<dbReference type="InterPro" id="IPR036918">
    <property type="entry name" value="Pyrv_Knase_C_sf"/>
</dbReference>
<dbReference type="Pfam" id="PF02887">
    <property type="entry name" value="PK_C"/>
    <property type="match status" value="1"/>
</dbReference>